<gene>
    <name evidence="4" type="ORF">D9R14_14985</name>
</gene>
<dbReference type="PROSITE" id="PS50887">
    <property type="entry name" value="GGDEF"/>
    <property type="match status" value="1"/>
</dbReference>
<proteinExistence type="predicted"/>
<dbReference type="SUPFAM" id="SSF141868">
    <property type="entry name" value="EAL domain-like"/>
    <property type="match status" value="1"/>
</dbReference>
<feature type="transmembrane region" description="Helical" evidence="1">
    <location>
        <begin position="23"/>
        <end position="42"/>
    </location>
</feature>
<sequence>MNPPPHAPLAGEAAAEPRIRRDIAYALIIIATLASMAVLIAIDAFELFRDFTRAHEIYQLDEILWIGMVGSFALAAVLILRSRDLSREAARRRQAEAAVEDLSRYDALTGVANRQMFREELKRHLDFARMHDTRLALLVVDIDRFISVNDLLGHAGGDRILRAFSDRVRSVLRLQDVLARLGSDEFAILFPLTDGAGIEDIFRIAERIVTVARQPFPDESGRATGITVSIGIAMFPRDATDDNDLLLHAEAAMLQAKAAGRNRYILFDGALDARRRQRLELEAEIRTALVNDEIVAHYQPLVSLSSLNPVGFEALARWQHPKRGLLGPAEFVPIIEDIGLNDALLRQMVSRVCRDTRDWPEHLTIAINSSPPQLVEEGFAQSILDLLDEYGFPPRRLEVEITETALLIDFDAARRSVAALKAKGVRVSLDDFGTGYSSLTHLHQLPFDKLKIDASFTRGIGEDSQIRKIIASMIGLGHALRLVTVAEGVETREQAEWLRSRGCELAQGYAFARPLPPEEAERLIAGGPVPVAVARPPAGPNGAAATLS</sequence>
<protein>
    <submittedName>
        <fullName evidence="4">EAL domain-containing protein</fullName>
    </submittedName>
</protein>
<dbReference type="InterPro" id="IPR029787">
    <property type="entry name" value="Nucleotide_cyclase"/>
</dbReference>
<keyword evidence="1" id="KW-1133">Transmembrane helix</keyword>
<keyword evidence="1" id="KW-0472">Membrane</keyword>
<feature type="domain" description="EAL" evidence="2">
    <location>
        <begin position="278"/>
        <end position="528"/>
    </location>
</feature>
<dbReference type="SMART" id="SM00267">
    <property type="entry name" value="GGDEF"/>
    <property type="match status" value="1"/>
</dbReference>
<dbReference type="PANTHER" id="PTHR44757">
    <property type="entry name" value="DIGUANYLATE CYCLASE DGCP"/>
    <property type="match status" value="1"/>
</dbReference>
<comment type="caution">
    <text evidence="4">The sequence shown here is derived from an EMBL/GenBank/DDBJ whole genome shotgun (WGS) entry which is preliminary data.</text>
</comment>
<accession>A0A3L7AA66</accession>
<dbReference type="Gene3D" id="3.30.70.270">
    <property type="match status" value="1"/>
</dbReference>
<dbReference type="InterPro" id="IPR001633">
    <property type="entry name" value="EAL_dom"/>
</dbReference>
<dbReference type="InterPro" id="IPR000160">
    <property type="entry name" value="GGDEF_dom"/>
</dbReference>
<dbReference type="CDD" id="cd01948">
    <property type="entry name" value="EAL"/>
    <property type="match status" value="1"/>
</dbReference>
<dbReference type="RefSeq" id="WP_121624144.1">
    <property type="nucleotide sequence ID" value="NZ_JACIIW010000007.1"/>
</dbReference>
<dbReference type="InterPro" id="IPR035919">
    <property type="entry name" value="EAL_sf"/>
</dbReference>
<evidence type="ECO:0000313" key="5">
    <source>
        <dbReference type="Proteomes" id="UP000269692"/>
    </source>
</evidence>
<keyword evidence="1" id="KW-0812">Transmembrane</keyword>
<evidence type="ECO:0000259" key="2">
    <source>
        <dbReference type="PROSITE" id="PS50883"/>
    </source>
</evidence>
<dbReference type="Pfam" id="PF00990">
    <property type="entry name" value="GGDEF"/>
    <property type="match status" value="1"/>
</dbReference>
<dbReference type="PROSITE" id="PS50883">
    <property type="entry name" value="EAL"/>
    <property type="match status" value="1"/>
</dbReference>
<dbReference type="InterPro" id="IPR052155">
    <property type="entry name" value="Biofilm_reg_signaling"/>
</dbReference>
<name>A0A3L7AA66_9HYPH</name>
<reference evidence="4 5" key="1">
    <citation type="submission" date="2018-10" db="EMBL/GenBank/DDBJ databases">
        <title>Xanthobacter tagetidis genome sequencing and assembly.</title>
        <authorList>
            <person name="Maclea K.S."/>
            <person name="Goen A.E."/>
            <person name="Fatima S.A."/>
        </authorList>
    </citation>
    <scope>NUCLEOTIDE SEQUENCE [LARGE SCALE GENOMIC DNA]</scope>
    <source>
        <strain evidence="4 5">ATCC 700314</strain>
    </source>
</reference>
<dbReference type="AlphaFoldDB" id="A0A3L7AA66"/>
<dbReference type="SUPFAM" id="SSF55073">
    <property type="entry name" value="Nucleotide cyclase"/>
    <property type="match status" value="1"/>
</dbReference>
<dbReference type="CDD" id="cd01949">
    <property type="entry name" value="GGDEF"/>
    <property type="match status" value="1"/>
</dbReference>
<evidence type="ECO:0000313" key="4">
    <source>
        <dbReference type="EMBL" id="RLP76690.1"/>
    </source>
</evidence>
<dbReference type="SMART" id="SM00052">
    <property type="entry name" value="EAL"/>
    <property type="match status" value="1"/>
</dbReference>
<feature type="transmembrane region" description="Helical" evidence="1">
    <location>
        <begin position="62"/>
        <end position="82"/>
    </location>
</feature>
<feature type="domain" description="GGDEF" evidence="3">
    <location>
        <begin position="133"/>
        <end position="269"/>
    </location>
</feature>
<evidence type="ECO:0000256" key="1">
    <source>
        <dbReference type="SAM" id="Phobius"/>
    </source>
</evidence>
<dbReference type="PANTHER" id="PTHR44757:SF2">
    <property type="entry name" value="BIOFILM ARCHITECTURE MAINTENANCE PROTEIN MBAA"/>
    <property type="match status" value="1"/>
</dbReference>
<dbReference type="Pfam" id="PF00563">
    <property type="entry name" value="EAL"/>
    <property type="match status" value="1"/>
</dbReference>
<dbReference type="NCBIfam" id="TIGR00254">
    <property type="entry name" value="GGDEF"/>
    <property type="match status" value="1"/>
</dbReference>
<dbReference type="InterPro" id="IPR043128">
    <property type="entry name" value="Rev_trsase/Diguanyl_cyclase"/>
</dbReference>
<evidence type="ECO:0000259" key="3">
    <source>
        <dbReference type="PROSITE" id="PS50887"/>
    </source>
</evidence>
<dbReference type="Proteomes" id="UP000269692">
    <property type="component" value="Unassembled WGS sequence"/>
</dbReference>
<keyword evidence="5" id="KW-1185">Reference proteome</keyword>
<dbReference type="OrthoDB" id="9814202at2"/>
<organism evidence="4 5">
    <name type="scientific">Xanthobacter tagetidis</name>
    <dbReference type="NCBI Taxonomy" id="60216"/>
    <lineage>
        <taxon>Bacteria</taxon>
        <taxon>Pseudomonadati</taxon>
        <taxon>Pseudomonadota</taxon>
        <taxon>Alphaproteobacteria</taxon>
        <taxon>Hyphomicrobiales</taxon>
        <taxon>Xanthobacteraceae</taxon>
        <taxon>Xanthobacter</taxon>
    </lineage>
</organism>
<dbReference type="Gene3D" id="3.20.20.450">
    <property type="entry name" value="EAL domain"/>
    <property type="match status" value="1"/>
</dbReference>
<dbReference type="EMBL" id="RCTF01000012">
    <property type="protein sequence ID" value="RLP76690.1"/>
    <property type="molecule type" value="Genomic_DNA"/>
</dbReference>